<name>A0A2P6R6W5_ROSCH</name>
<dbReference type="InterPro" id="IPR001584">
    <property type="entry name" value="Integrase_cat-core"/>
</dbReference>
<dbReference type="GO" id="GO:0003964">
    <property type="term" value="F:RNA-directed DNA polymerase activity"/>
    <property type="evidence" value="ECO:0007669"/>
    <property type="project" value="UniProtKB-KW"/>
</dbReference>
<dbReference type="GO" id="GO:0003676">
    <property type="term" value="F:nucleic acid binding"/>
    <property type="evidence" value="ECO:0007669"/>
    <property type="project" value="InterPro"/>
</dbReference>
<dbReference type="EC" id="2.7.7.49" evidence="3"/>
<dbReference type="Pfam" id="PF13976">
    <property type="entry name" value="gag_pre-integrs"/>
    <property type="match status" value="1"/>
</dbReference>
<dbReference type="Proteomes" id="UP000238479">
    <property type="component" value="Chromosome 3"/>
</dbReference>
<dbReference type="InterPro" id="IPR025724">
    <property type="entry name" value="GAG-pre-integrase_dom"/>
</dbReference>
<dbReference type="OMA" id="CRWIFRI"/>
<gene>
    <name evidence="3" type="ORF">RchiOBHm_Chr3g0454851</name>
</gene>
<dbReference type="Pfam" id="PF00665">
    <property type="entry name" value="rve"/>
    <property type="match status" value="1"/>
</dbReference>
<dbReference type="PANTHER" id="PTHR11439">
    <property type="entry name" value="GAG-POL-RELATED RETROTRANSPOSON"/>
    <property type="match status" value="1"/>
</dbReference>
<feature type="domain" description="Integrase catalytic" evidence="2">
    <location>
        <begin position="144"/>
        <end position="310"/>
    </location>
</feature>
<reference evidence="3 4" key="1">
    <citation type="journal article" date="2018" name="Nat. Genet.">
        <title>The Rosa genome provides new insights in the design of modern roses.</title>
        <authorList>
            <person name="Bendahmane M."/>
        </authorList>
    </citation>
    <scope>NUCLEOTIDE SEQUENCE [LARGE SCALE GENOMIC DNA]</scope>
    <source>
        <strain evidence="4">cv. Old Blush</strain>
    </source>
</reference>
<dbReference type="Gramene" id="PRQ42184">
    <property type="protein sequence ID" value="PRQ42184"/>
    <property type="gene ID" value="RchiOBHm_Chr3g0454851"/>
</dbReference>
<dbReference type="GO" id="GO:0015074">
    <property type="term" value="P:DNA integration"/>
    <property type="evidence" value="ECO:0007669"/>
    <property type="project" value="InterPro"/>
</dbReference>
<dbReference type="SUPFAM" id="SSF53098">
    <property type="entry name" value="Ribonuclease H-like"/>
    <property type="match status" value="1"/>
</dbReference>
<evidence type="ECO:0000259" key="2">
    <source>
        <dbReference type="PROSITE" id="PS50994"/>
    </source>
</evidence>
<feature type="compositionally biased region" description="Pro residues" evidence="1">
    <location>
        <begin position="428"/>
        <end position="438"/>
    </location>
</feature>
<dbReference type="AlphaFoldDB" id="A0A2P6R6W5"/>
<feature type="compositionally biased region" description="Pro residues" evidence="1">
    <location>
        <begin position="388"/>
        <end position="402"/>
    </location>
</feature>
<keyword evidence="3" id="KW-0808">Transferase</keyword>
<feature type="region of interest" description="Disordered" evidence="1">
    <location>
        <begin position="408"/>
        <end position="473"/>
    </location>
</feature>
<dbReference type="STRING" id="74649.A0A2P6R6W5"/>
<accession>A0A2P6R6W5</accession>
<dbReference type="PROSITE" id="PS50994">
    <property type="entry name" value="INTEGRASE"/>
    <property type="match status" value="1"/>
</dbReference>
<evidence type="ECO:0000256" key="1">
    <source>
        <dbReference type="SAM" id="MobiDB-lite"/>
    </source>
</evidence>
<keyword evidence="4" id="KW-1185">Reference proteome</keyword>
<comment type="caution">
    <text evidence="3">The sequence shown here is derived from an EMBL/GenBank/DDBJ whole genome shotgun (WGS) entry which is preliminary data.</text>
</comment>
<keyword evidence="3" id="KW-0695">RNA-directed DNA polymerase</keyword>
<dbReference type="Gene3D" id="3.30.420.10">
    <property type="entry name" value="Ribonuclease H-like superfamily/Ribonuclease H"/>
    <property type="match status" value="1"/>
</dbReference>
<dbReference type="InterPro" id="IPR012337">
    <property type="entry name" value="RNaseH-like_sf"/>
</dbReference>
<dbReference type="InterPro" id="IPR013103">
    <property type="entry name" value="RVT_2"/>
</dbReference>
<dbReference type="SUPFAM" id="SSF56672">
    <property type="entry name" value="DNA/RNA polymerases"/>
    <property type="match status" value="1"/>
</dbReference>
<dbReference type="InterPro" id="IPR036397">
    <property type="entry name" value="RNaseH_sf"/>
</dbReference>
<sequence length="1024" mass="114932">MKIPLNPSGTLTVVLQTTLPLISPTSTFTMSTRVLIKFLLLMAKDLPSGKVLFHGPCNGSLFPIRLKKSLPQSSTQPSTPSVLFTSASSTTWHKRLGHPSPQALRRLVSHHQLNVLCSSSPPPLCSDCQLGRRSKLPFVNSSCTTTAPLQIIHSDVWGPTSILSVSGFKYYVLFIDDWSRFTWLFPLHCKSEVFHSFQKFKLLVENQFDTKIKSLRCDNGGEYTSAVFQSFLSNNGIAQQFSCPHTPEQNGMAERKHRHLIELTRTLFAQSSLPFKYWVEIVQTSVYLINRLPSSSLHFISPFEQLFNTAPDYNFLRAYGCLCFPWLKPYAAHKLDFRSRKCVFLGYSLYQKGYRCLDPTNGRVYVSRHVIFDENTFPFKEKLSAPQPANPPPIPSYPILLPLPPSLSEPTPNIIQPTTPTNPTLSLSPPPSPSPIQTPPITQLTSPPHPPPPTRSRQHPPPGPPSHNMQTRSKNNIFKPKAFSTKHQFTSAFLTTPSQLPSTYLQASKDPKWVTAMCDEIFALHRSGTWVLVPPHPSHNVVGCRWIFRIKYRADGSIDRYKARLVAKGFTQQAGLDYSKTFSHVAKPATIRVVLSLAVQNDWTISQLDVSNAFLHGHLTEDVFMAQPPGFVDSTKPSYVCQLKKSLYGLKQAPRAWYEALYQCLLTLGFSASLADPSLFVKHDQHTTFLLVYVDDIVLTGSCPLHCQSLIQQLSQRFAIKDLGALHYFLGLEVQRSSDSLYLCQSKYTHDLLSKFNMLGVKPNASPESSSKLDSHSGEPLSDPSTYRSMVGALQYLTWTRPDIAHAVNQVCQHMHNPRTPHLTAVKRIFRYLKGTPDQGLHFTKGPSALTIFSDADWAGCPIDRRSTTSYCVFLGSNLISWSAKKQSSVSRSSTEAEYRALALSVAEVLWLCFLFRDLKVFLGQPPLFYCDNISAIALAANPIFHNRTKHVAVDYHFIREPLANKSLQLHHVSSAANVADIFTKSLPKHRFLDLCSKLIVRIPLISLRGRNKDMSTEETTRAQ</sequence>
<protein>
    <submittedName>
        <fullName evidence="3">Putative RNA-directed DNA polymerase</fullName>
        <ecNumber evidence="3">2.7.7.49</ecNumber>
    </submittedName>
</protein>
<feature type="compositionally biased region" description="Low complexity" evidence="1">
    <location>
        <begin position="408"/>
        <end position="427"/>
    </location>
</feature>
<feature type="region of interest" description="Disordered" evidence="1">
    <location>
        <begin position="383"/>
        <end position="402"/>
    </location>
</feature>
<dbReference type="CDD" id="cd09272">
    <property type="entry name" value="RNase_HI_RT_Ty1"/>
    <property type="match status" value="1"/>
</dbReference>
<dbReference type="Pfam" id="PF25597">
    <property type="entry name" value="SH3_retrovirus"/>
    <property type="match status" value="1"/>
</dbReference>
<dbReference type="Pfam" id="PF07727">
    <property type="entry name" value="RVT_2"/>
    <property type="match status" value="1"/>
</dbReference>
<dbReference type="PANTHER" id="PTHR11439:SF524">
    <property type="entry name" value="RNA-DIRECTED DNA POLYMERASE, PROTEIN KINASE RLK-PELLE-DLSV FAMILY"/>
    <property type="match status" value="1"/>
</dbReference>
<evidence type="ECO:0000313" key="4">
    <source>
        <dbReference type="Proteomes" id="UP000238479"/>
    </source>
</evidence>
<organism evidence="3 4">
    <name type="scientific">Rosa chinensis</name>
    <name type="common">China rose</name>
    <dbReference type="NCBI Taxonomy" id="74649"/>
    <lineage>
        <taxon>Eukaryota</taxon>
        <taxon>Viridiplantae</taxon>
        <taxon>Streptophyta</taxon>
        <taxon>Embryophyta</taxon>
        <taxon>Tracheophyta</taxon>
        <taxon>Spermatophyta</taxon>
        <taxon>Magnoliopsida</taxon>
        <taxon>eudicotyledons</taxon>
        <taxon>Gunneridae</taxon>
        <taxon>Pentapetalae</taxon>
        <taxon>rosids</taxon>
        <taxon>fabids</taxon>
        <taxon>Rosales</taxon>
        <taxon>Rosaceae</taxon>
        <taxon>Rosoideae</taxon>
        <taxon>Rosoideae incertae sedis</taxon>
        <taxon>Rosa</taxon>
    </lineage>
</organism>
<dbReference type="EMBL" id="PDCK01000041">
    <property type="protein sequence ID" value="PRQ42184.1"/>
    <property type="molecule type" value="Genomic_DNA"/>
</dbReference>
<keyword evidence="3" id="KW-0548">Nucleotidyltransferase</keyword>
<evidence type="ECO:0000313" key="3">
    <source>
        <dbReference type="EMBL" id="PRQ42184.1"/>
    </source>
</evidence>
<proteinExistence type="predicted"/>
<dbReference type="InterPro" id="IPR043502">
    <property type="entry name" value="DNA/RNA_pol_sf"/>
</dbReference>
<feature type="compositionally biased region" description="Pro residues" evidence="1">
    <location>
        <begin position="447"/>
        <end position="465"/>
    </location>
</feature>
<dbReference type="InterPro" id="IPR057670">
    <property type="entry name" value="SH3_retrovirus"/>
</dbReference>